<evidence type="ECO:0000256" key="1">
    <source>
        <dbReference type="ARBA" id="ARBA00004496"/>
    </source>
</evidence>
<dbReference type="NCBIfam" id="TIGR00003">
    <property type="entry name" value="copper ion binding protein"/>
    <property type="match status" value="1"/>
</dbReference>
<dbReference type="InterPro" id="IPR036163">
    <property type="entry name" value="HMA_dom_sf"/>
</dbReference>
<dbReference type="Pfam" id="PF00403">
    <property type="entry name" value="HMA"/>
    <property type="match status" value="1"/>
</dbReference>
<evidence type="ECO:0000256" key="2">
    <source>
        <dbReference type="ARBA" id="ARBA00015313"/>
    </source>
</evidence>
<proteinExistence type="predicted"/>
<dbReference type="RefSeq" id="WP_367778126.1">
    <property type="nucleotide sequence ID" value="NZ_JBFMIA010000002.1"/>
</dbReference>
<evidence type="ECO:0000256" key="6">
    <source>
        <dbReference type="ARBA" id="ARBA00023186"/>
    </source>
</evidence>
<dbReference type="PROSITE" id="PS50846">
    <property type="entry name" value="HMA_2"/>
    <property type="match status" value="1"/>
</dbReference>
<dbReference type="EMBL" id="JBFMIA010000002">
    <property type="protein sequence ID" value="MEW9500774.1"/>
    <property type="molecule type" value="Genomic_DNA"/>
</dbReference>
<evidence type="ECO:0000313" key="8">
    <source>
        <dbReference type="EMBL" id="MEW9500774.1"/>
    </source>
</evidence>
<dbReference type="PANTHER" id="PTHR46594">
    <property type="entry name" value="P-TYPE CATION-TRANSPORTING ATPASE"/>
    <property type="match status" value="1"/>
</dbReference>
<dbReference type="SUPFAM" id="SSF55008">
    <property type="entry name" value="HMA, heavy metal-associated domain"/>
    <property type="match status" value="1"/>
</dbReference>
<keyword evidence="9" id="KW-1185">Reference proteome</keyword>
<dbReference type="PRINTS" id="PR00944">
    <property type="entry name" value="CUEXPORT"/>
</dbReference>
<keyword evidence="5" id="KW-0186">Copper</keyword>
<dbReference type="NCBIfam" id="NF033795">
    <property type="entry name" value="chaper_CopZ_Bs"/>
    <property type="match status" value="1"/>
</dbReference>
<comment type="caution">
    <text evidence="8">The sequence shown here is derived from an EMBL/GenBank/DDBJ whole genome shotgun (WGS) entry which is preliminary data.</text>
</comment>
<evidence type="ECO:0000256" key="4">
    <source>
        <dbReference type="ARBA" id="ARBA00022723"/>
    </source>
</evidence>
<dbReference type="InterPro" id="IPR000428">
    <property type="entry name" value="Cu-bd"/>
</dbReference>
<reference evidence="8 9" key="1">
    <citation type="journal article" date="1979" name="Int. J. Syst. Evol. Microbiol.">
        <title>Bacillus globisporus subsp. marinus subsp. nov.</title>
        <authorList>
            <person name="Liu H."/>
        </authorList>
    </citation>
    <scope>NUCLEOTIDE SEQUENCE [LARGE SCALE GENOMIC DNA]</scope>
    <source>
        <strain evidence="8 9">DSM 1297</strain>
    </source>
</reference>
<dbReference type="InterPro" id="IPR049740">
    <property type="entry name" value="CopZ"/>
</dbReference>
<evidence type="ECO:0000313" key="9">
    <source>
        <dbReference type="Proteomes" id="UP001556040"/>
    </source>
</evidence>
<accession>A0ABV3Q0A6</accession>
<dbReference type="Proteomes" id="UP001556040">
    <property type="component" value="Unassembled WGS sequence"/>
</dbReference>
<sequence>MVESVTLNVEGMSCQHCVNAVDTNVRDLAGVNEVRVHLEQGTVDVDFQPASVTVSEIREIIEEQGYTIK</sequence>
<keyword evidence="6" id="KW-0143">Chaperone</keyword>
<dbReference type="InterPro" id="IPR006122">
    <property type="entry name" value="HMA_Cu_ion-bd"/>
</dbReference>
<evidence type="ECO:0000256" key="3">
    <source>
        <dbReference type="ARBA" id="ARBA00022490"/>
    </source>
</evidence>
<gene>
    <name evidence="8" type="primary">copZ</name>
    <name evidence="8" type="ORF">AB1471_03045</name>
</gene>
<comment type="subcellular location">
    <subcellularLocation>
        <location evidence="1">Cytoplasm</location>
    </subcellularLocation>
</comment>
<keyword evidence="3" id="KW-0963">Cytoplasm</keyword>
<name>A0ABV3Q0A6_9BACL</name>
<dbReference type="PROSITE" id="PS01047">
    <property type="entry name" value="HMA_1"/>
    <property type="match status" value="1"/>
</dbReference>
<dbReference type="CDD" id="cd00371">
    <property type="entry name" value="HMA"/>
    <property type="match status" value="1"/>
</dbReference>
<feature type="domain" description="HMA" evidence="7">
    <location>
        <begin position="3"/>
        <end position="69"/>
    </location>
</feature>
<keyword evidence="4" id="KW-0479">Metal-binding</keyword>
<evidence type="ECO:0000259" key="7">
    <source>
        <dbReference type="PROSITE" id="PS50846"/>
    </source>
</evidence>
<dbReference type="InterPro" id="IPR006121">
    <property type="entry name" value="HMA_dom"/>
</dbReference>
<dbReference type="InterPro" id="IPR017969">
    <property type="entry name" value="Heavy-metal-associated_CS"/>
</dbReference>
<dbReference type="Gene3D" id="3.30.70.100">
    <property type="match status" value="1"/>
</dbReference>
<evidence type="ECO:0000256" key="5">
    <source>
        <dbReference type="ARBA" id="ARBA00023008"/>
    </source>
</evidence>
<organism evidence="8 9">
    <name type="scientific">Jeotgalibacillus marinus</name>
    <dbReference type="NCBI Taxonomy" id="86667"/>
    <lineage>
        <taxon>Bacteria</taxon>
        <taxon>Bacillati</taxon>
        <taxon>Bacillota</taxon>
        <taxon>Bacilli</taxon>
        <taxon>Bacillales</taxon>
        <taxon>Caryophanaceae</taxon>
        <taxon>Jeotgalibacillus</taxon>
    </lineage>
</organism>
<dbReference type="PANTHER" id="PTHR46594:SF4">
    <property type="entry name" value="P-TYPE CATION-TRANSPORTING ATPASE"/>
    <property type="match status" value="1"/>
</dbReference>
<protein>
    <recommendedName>
        <fullName evidence="2">Copper chaperone CopZ</fullName>
    </recommendedName>
</protein>